<evidence type="ECO:0000256" key="4">
    <source>
        <dbReference type="ARBA" id="ARBA00005161"/>
    </source>
</evidence>
<dbReference type="GO" id="GO:0106430">
    <property type="term" value="F:dihydroorotate dehydrogenase (quinone) activity"/>
    <property type="evidence" value="ECO:0007669"/>
    <property type="project" value="UniProtKB-EC"/>
</dbReference>
<evidence type="ECO:0000256" key="12">
    <source>
        <dbReference type="ARBA" id="ARBA00023136"/>
    </source>
</evidence>
<keyword evidence="17" id="KW-1185">Reference proteome</keyword>
<comment type="caution">
    <text evidence="16">The sequence shown here is derived from an EMBL/GenBank/DDBJ whole genome shotgun (WGS) entry which is preliminary data.</text>
</comment>
<dbReference type="RefSeq" id="WP_034552706.1">
    <property type="nucleotide sequence ID" value="NZ_JRPC02000008.1"/>
</dbReference>
<evidence type="ECO:0000256" key="9">
    <source>
        <dbReference type="ARBA" id="ARBA00022643"/>
    </source>
</evidence>
<evidence type="ECO:0000256" key="14">
    <source>
        <dbReference type="NCBIfam" id="TIGR01036"/>
    </source>
</evidence>
<evidence type="ECO:0000256" key="3">
    <source>
        <dbReference type="ARBA" id="ARBA00004370"/>
    </source>
</evidence>
<dbReference type="Gene3D" id="3.20.20.70">
    <property type="entry name" value="Aldolase class I"/>
    <property type="match status" value="1"/>
</dbReference>
<gene>
    <name evidence="16" type="ORF">LS72_003860</name>
</gene>
<comment type="catalytic activity">
    <reaction evidence="13">
        <text>(S)-dihydroorotate + a quinone = orotate + a quinol</text>
        <dbReference type="Rhea" id="RHEA:30187"/>
        <dbReference type="ChEBI" id="CHEBI:24646"/>
        <dbReference type="ChEBI" id="CHEBI:30839"/>
        <dbReference type="ChEBI" id="CHEBI:30864"/>
        <dbReference type="ChEBI" id="CHEBI:132124"/>
        <dbReference type="EC" id="1.3.5.2"/>
    </reaction>
</comment>
<dbReference type="GO" id="GO:0044205">
    <property type="term" value="P:'de novo' UMP biosynthetic process"/>
    <property type="evidence" value="ECO:0007669"/>
    <property type="project" value="UniProtKB-UniPathway"/>
</dbReference>
<evidence type="ECO:0000256" key="7">
    <source>
        <dbReference type="ARBA" id="ARBA00018366"/>
    </source>
</evidence>
<dbReference type="PANTHER" id="PTHR48109">
    <property type="entry name" value="DIHYDROOROTATE DEHYDROGENASE (QUINONE), MITOCHONDRIAL-RELATED"/>
    <property type="match status" value="1"/>
</dbReference>
<dbReference type="InterPro" id="IPR013785">
    <property type="entry name" value="Aldolase_TIM"/>
</dbReference>
<dbReference type="InterPro" id="IPR050074">
    <property type="entry name" value="DHO_dehydrogenase"/>
</dbReference>
<evidence type="ECO:0000313" key="17">
    <source>
        <dbReference type="Proteomes" id="UP000029920"/>
    </source>
</evidence>
<proteinExistence type="inferred from homology"/>
<accession>A0A4U8UGZ1</accession>
<keyword evidence="11 16" id="KW-0560">Oxidoreductase</keyword>
<organism evidence="16 17">
    <name type="scientific">Helicobacter apodemus</name>
    <dbReference type="NCBI Taxonomy" id="135569"/>
    <lineage>
        <taxon>Bacteria</taxon>
        <taxon>Pseudomonadati</taxon>
        <taxon>Campylobacterota</taxon>
        <taxon>Epsilonproteobacteria</taxon>
        <taxon>Campylobacterales</taxon>
        <taxon>Helicobacteraceae</taxon>
        <taxon>Helicobacter</taxon>
    </lineage>
</organism>
<dbReference type="NCBIfam" id="TIGR01036">
    <property type="entry name" value="pyrD_sub2"/>
    <property type="match status" value="1"/>
</dbReference>
<name>A0A4U8UGZ1_9HELI</name>
<dbReference type="EC" id="1.3.5.2" evidence="6 14"/>
<comment type="pathway">
    <text evidence="4">Pyrimidine metabolism; UMP biosynthesis via de novo pathway; orotate from (S)-dihydroorotate (quinone route): step 1/1.</text>
</comment>
<evidence type="ECO:0000256" key="6">
    <source>
        <dbReference type="ARBA" id="ARBA00012791"/>
    </source>
</evidence>
<comment type="cofactor">
    <cofactor evidence="1">
        <name>FMN</name>
        <dbReference type="ChEBI" id="CHEBI:58210"/>
    </cofactor>
</comment>
<evidence type="ECO:0000256" key="1">
    <source>
        <dbReference type="ARBA" id="ARBA00001917"/>
    </source>
</evidence>
<evidence type="ECO:0000256" key="13">
    <source>
        <dbReference type="ARBA" id="ARBA00048639"/>
    </source>
</evidence>
<comment type="similarity">
    <text evidence="5">Belongs to the dihydroorotate dehydrogenase family. Type 2 subfamily.</text>
</comment>
<dbReference type="CDD" id="cd04738">
    <property type="entry name" value="DHOD_2_like"/>
    <property type="match status" value="1"/>
</dbReference>
<keyword evidence="8" id="KW-0285">Flavoprotein</keyword>
<dbReference type="InterPro" id="IPR001295">
    <property type="entry name" value="Dihydroorotate_DH_CS"/>
</dbReference>
<dbReference type="GO" id="GO:0005737">
    <property type="term" value="C:cytoplasm"/>
    <property type="evidence" value="ECO:0007669"/>
    <property type="project" value="InterPro"/>
</dbReference>
<dbReference type="GO" id="GO:0006207">
    <property type="term" value="P:'de novo' pyrimidine nucleobase biosynthetic process"/>
    <property type="evidence" value="ECO:0007669"/>
    <property type="project" value="UniProtKB-UniRule"/>
</dbReference>
<dbReference type="PANTHER" id="PTHR48109:SF4">
    <property type="entry name" value="DIHYDROOROTATE DEHYDROGENASE (QUINONE), MITOCHONDRIAL"/>
    <property type="match status" value="1"/>
</dbReference>
<dbReference type="InterPro" id="IPR005719">
    <property type="entry name" value="Dihydroorotate_DH_2"/>
</dbReference>
<feature type="domain" description="Dihydroorotate dehydrogenase catalytic" evidence="15">
    <location>
        <begin position="51"/>
        <end position="335"/>
    </location>
</feature>
<evidence type="ECO:0000313" key="16">
    <source>
        <dbReference type="EMBL" id="TLE16216.1"/>
    </source>
</evidence>
<keyword evidence="9" id="KW-0288">FMN</keyword>
<dbReference type="UniPathway" id="UPA00070">
    <property type="reaction ID" value="UER00946"/>
</dbReference>
<keyword evidence="10" id="KW-0665">Pyrimidine biosynthesis</keyword>
<dbReference type="AlphaFoldDB" id="A0A4U8UGZ1"/>
<protein>
    <recommendedName>
        <fullName evidence="7 14">Dihydroorotate dehydrogenase (quinone)</fullName>
        <ecNumber evidence="6 14">1.3.5.2</ecNumber>
    </recommendedName>
</protein>
<dbReference type="Pfam" id="PF01180">
    <property type="entry name" value="DHO_dh"/>
    <property type="match status" value="1"/>
</dbReference>
<evidence type="ECO:0000256" key="8">
    <source>
        <dbReference type="ARBA" id="ARBA00022630"/>
    </source>
</evidence>
<evidence type="ECO:0000256" key="11">
    <source>
        <dbReference type="ARBA" id="ARBA00023002"/>
    </source>
</evidence>
<dbReference type="InterPro" id="IPR012135">
    <property type="entry name" value="Dihydroorotate_DH_1_2"/>
</dbReference>
<evidence type="ECO:0000259" key="15">
    <source>
        <dbReference type="Pfam" id="PF01180"/>
    </source>
</evidence>
<dbReference type="PIRSF" id="PIRSF000164">
    <property type="entry name" value="DHO_oxidase"/>
    <property type="match status" value="1"/>
</dbReference>
<evidence type="ECO:0000256" key="5">
    <source>
        <dbReference type="ARBA" id="ARBA00005359"/>
    </source>
</evidence>
<dbReference type="EMBL" id="JRPC02000008">
    <property type="protein sequence ID" value="TLE16216.1"/>
    <property type="molecule type" value="Genomic_DNA"/>
</dbReference>
<dbReference type="Proteomes" id="UP000029920">
    <property type="component" value="Unassembled WGS sequence"/>
</dbReference>
<reference evidence="16 17" key="1">
    <citation type="journal article" date="2014" name="Genome Announc.">
        <title>Draft genome sequences of eight enterohepatic helicobacter species isolated from both laboratory and wild rodents.</title>
        <authorList>
            <person name="Sheh A."/>
            <person name="Shen Z."/>
            <person name="Fox J.G."/>
        </authorList>
    </citation>
    <scope>NUCLEOTIDE SEQUENCE [LARGE SCALE GENOMIC DNA]</scope>
    <source>
        <strain evidence="16 17">MIT-03-7007</strain>
    </source>
</reference>
<evidence type="ECO:0000256" key="2">
    <source>
        <dbReference type="ARBA" id="ARBA00003125"/>
    </source>
</evidence>
<comment type="subcellular location">
    <subcellularLocation>
        <location evidence="3">Membrane</location>
    </subcellularLocation>
</comment>
<keyword evidence="12" id="KW-0472">Membrane</keyword>
<dbReference type="PROSITE" id="PS00911">
    <property type="entry name" value="DHODEHASE_1"/>
    <property type="match status" value="1"/>
</dbReference>
<dbReference type="NCBIfam" id="NF003652">
    <property type="entry name" value="PRK05286.2-5"/>
    <property type="match status" value="1"/>
</dbReference>
<dbReference type="GO" id="GO:0005886">
    <property type="term" value="C:plasma membrane"/>
    <property type="evidence" value="ECO:0007669"/>
    <property type="project" value="TreeGrafter"/>
</dbReference>
<evidence type="ECO:0000256" key="10">
    <source>
        <dbReference type="ARBA" id="ARBA00022975"/>
    </source>
</evidence>
<sequence length="351" mass="38550">MLNYKTFRPLIFKSNPETAHSVLEFLCKMAPKIPYLLPFLAQKSCIEDTLLIQEIDGMRFYNPVGLAAGFDKNGTMIETLSALGFSFLEIGAVTPLPQQGNPKPRLWRHTFEESLQNAMGFNNDGTQSIASRIAEVYPFCIPLGINIGKNKVTPQEKAIEDYCALATNFQSISDYLSINISSPNTPNLRDLQNQDFLKALFLALREIYSKPIYLKISPDLGLDDILGLIEVSIKSGASGVMATNTTTDYSLVKNPQSLGGLSGKVLSSKSAEILKEIGKVYAKKTTIISVGGIFDAKEAYKRIALGANLVQVYTGLIFEGPLLAWRINQDLKELLNSEGLDNISQLVGVDL</sequence>
<dbReference type="InterPro" id="IPR005720">
    <property type="entry name" value="Dihydroorotate_DH_cat"/>
</dbReference>
<comment type="function">
    <text evidence="2">Catalyzes the conversion of dihydroorotate to orotate with quinone as electron acceptor.</text>
</comment>
<dbReference type="SUPFAM" id="SSF51395">
    <property type="entry name" value="FMN-linked oxidoreductases"/>
    <property type="match status" value="1"/>
</dbReference>